<dbReference type="EMBL" id="PQFF01000374">
    <property type="protein sequence ID" value="RHZ54797.1"/>
    <property type="molecule type" value="Genomic_DNA"/>
</dbReference>
<evidence type="ECO:0000313" key="3">
    <source>
        <dbReference type="Proteomes" id="UP000266861"/>
    </source>
</evidence>
<name>A0A397GVY8_9GLOM</name>
<reference evidence="2 3" key="1">
    <citation type="submission" date="2018-08" db="EMBL/GenBank/DDBJ databases">
        <title>Genome and evolution of the arbuscular mycorrhizal fungus Diversispora epigaea (formerly Glomus versiforme) and its bacterial endosymbionts.</title>
        <authorList>
            <person name="Sun X."/>
            <person name="Fei Z."/>
            <person name="Harrison M."/>
        </authorList>
    </citation>
    <scope>NUCLEOTIDE SEQUENCE [LARGE SCALE GENOMIC DNA]</scope>
    <source>
        <strain evidence="2 3">IT104</strain>
    </source>
</reference>
<dbReference type="CDD" id="cd08267">
    <property type="entry name" value="MDR1"/>
    <property type="match status" value="1"/>
</dbReference>
<evidence type="ECO:0000313" key="2">
    <source>
        <dbReference type="EMBL" id="RHZ54797.1"/>
    </source>
</evidence>
<dbReference type="Gene3D" id="3.40.50.720">
    <property type="entry name" value="NAD(P)-binding Rossmann-like Domain"/>
    <property type="match status" value="1"/>
</dbReference>
<dbReference type="Gene3D" id="3.90.180.10">
    <property type="entry name" value="Medium-chain alcohol dehydrogenases, catalytic domain"/>
    <property type="match status" value="1"/>
</dbReference>
<sequence length="327" mass="36790">MERKIPYPDKMKALQYTNEIKLVTLDTPKVTSPYDIIVKVLASSLNEKKNERLPSPIILGSDFSGVVVAKGNSPEANTFFLNDPVLGTVLTGTHAEYVKVDVRKDTIEEKPYSITHQEAAAVPSCLLPVLSALKIDEKQESHKPKILIIGASEGMGPFAIQAAKKIFDANVTAICSSEHELVKSLGADFAYDEKESPNLLLKSQNDFDIIFDVIGCGDKNYPKYRSLLKKHGVYVTTVRKEKSYWAYIRMVFSMIYRKLIGLFTSTKYRVVTVKNHKNFKNGLAYVEKREIRSIIAKEFDLKDGVKAFELFEQKEYGGKIILNHTGK</sequence>
<dbReference type="Proteomes" id="UP000266861">
    <property type="component" value="Unassembled WGS sequence"/>
</dbReference>
<dbReference type="PANTHER" id="PTHR11695">
    <property type="entry name" value="ALCOHOL DEHYDROGENASE RELATED"/>
    <property type="match status" value="1"/>
</dbReference>
<dbReference type="InterPro" id="IPR050700">
    <property type="entry name" value="YIM1/Zinc_Alcohol_DH_Fams"/>
</dbReference>
<comment type="caution">
    <text evidence="2">The sequence shown here is derived from an EMBL/GenBank/DDBJ whole genome shotgun (WGS) entry which is preliminary data.</text>
</comment>
<dbReference type="OrthoDB" id="9992527at2759"/>
<accession>A0A397GVY8</accession>
<feature type="domain" description="Enoyl reductase (ER)" evidence="1">
    <location>
        <begin position="23"/>
        <end position="322"/>
    </location>
</feature>
<dbReference type="Pfam" id="PF13602">
    <property type="entry name" value="ADH_zinc_N_2"/>
    <property type="match status" value="1"/>
</dbReference>
<gene>
    <name evidence="2" type="ORF">Glove_423g69</name>
</gene>
<dbReference type="InterPro" id="IPR020843">
    <property type="entry name" value="ER"/>
</dbReference>
<dbReference type="SUPFAM" id="SSF51735">
    <property type="entry name" value="NAD(P)-binding Rossmann-fold domains"/>
    <property type="match status" value="1"/>
</dbReference>
<organism evidence="2 3">
    <name type="scientific">Diversispora epigaea</name>
    <dbReference type="NCBI Taxonomy" id="1348612"/>
    <lineage>
        <taxon>Eukaryota</taxon>
        <taxon>Fungi</taxon>
        <taxon>Fungi incertae sedis</taxon>
        <taxon>Mucoromycota</taxon>
        <taxon>Glomeromycotina</taxon>
        <taxon>Glomeromycetes</taxon>
        <taxon>Diversisporales</taxon>
        <taxon>Diversisporaceae</taxon>
        <taxon>Diversispora</taxon>
    </lineage>
</organism>
<dbReference type="SMART" id="SM00829">
    <property type="entry name" value="PKS_ER"/>
    <property type="match status" value="1"/>
</dbReference>
<protein>
    <recommendedName>
        <fullName evidence="1">Enoyl reductase (ER) domain-containing protein</fullName>
    </recommendedName>
</protein>
<dbReference type="GO" id="GO:0016491">
    <property type="term" value="F:oxidoreductase activity"/>
    <property type="evidence" value="ECO:0007669"/>
    <property type="project" value="InterPro"/>
</dbReference>
<dbReference type="SUPFAM" id="SSF50129">
    <property type="entry name" value="GroES-like"/>
    <property type="match status" value="1"/>
</dbReference>
<evidence type="ECO:0000259" key="1">
    <source>
        <dbReference type="SMART" id="SM00829"/>
    </source>
</evidence>
<dbReference type="InterPro" id="IPR011032">
    <property type="entry name" value="GroES-like_sf"/>
</dbReference>
<dbReference type="InterPro" id="IPR036291">
    <property type="entry name" value="NAD(P)-bd_dom_sf"/>
</dbReference>
<proteinExistence type="predicted"/>
<keyword evidence="3" id="KW-1185">Reference proteome</keyword>
<dbReference type="STRING" id="1348612.A0A397GVY8"/>
<dbReference type="PANTHER" id="PTHR11695:SF294">
    <property type="entry name" value="RETICULON-4-INTERACTING PROTEIN 1, MITOCHONDRIAL"/>
    <property type="match status" value="1"/>
</dbReference>
<dbReference type="AlphaFoldDB" id="A0A397GVY8"/>